<evidence type="ECO:0000256" key="4">
    <source>
        <dbReference type="ARBA" id="ARBA00023136"/>
    </source>
</evidence>
<keyword evidence="4 6" id="KW-0472">Membrane</keyword>
<keyword evidence="3 6" id="KW-1133">Transmembrane helix</keyword>
<dbReference type="EMBL" id="MU857044">
    <property type="protein sequence ID" value="KAK4150892.1"/>
    <property type="molecule type" value="Genomic_DNA"/>
</dbReference>
<evidence type="ECO:0000256" key="1">
    <source>
        <dbReference type="ARBA" id="ARBA00004141"/>
    </source>
</evidence>
<dbReference type="AlphaFoldDB" id="A0AAN6ZU05"/>
<protein>
    <recommendedName>
        <fullName evidence="7">Rhodopsin domain-containing protein</fullName>
    </recommendedName>
</protein>
<keyword evidence="2 6" id="KW-0812">Transmembrane</keyword>
<organism evidence="8 9">
    <name type="scientific">Chaetomidium leptoderma</name>
    <dbReference type="NCBI Taxonomy" id="669021"/>
    <lineage>
        <taxon>Eukaryota</taxon>
        <taxon>Fungi</taxon>
        <taxon>Dikarya</taxon>
        <taxon>Ascomycota</taxon>
        <taxon>Pezizomycotina</taxon>
        <taxon>Sordariomycetes</taxon>
        <taxon>Sordariomycetidae</taxon>
        <taxon>Sordariales</taxon>
        <taxon>Chaetomiaceae</taxon>
        <taxon>Chaetomidium</taxon>
    </lineage>
</organism>
<dbReference type="InterPro" id="IPR049326">
    <property type="entry name" value="Rhodopsin_dom_fungi"/>
</dbReference>
<dbReference type="Pfam" id="PF20684">
    <property type="entry name" value="Fung_rhodopsin"/>
    <property type="match status" value="1"/>
</dbReference>
<evidence type="ECO:0000256" key="2">
    <source>
        <dbReference type="ARBA" id="ARBA00022692"/>
    </source>
</evidence>
<feature type="transmembrane region" description="Helical" evidence="6">
    <location>
        <begin position="43"/>
        <end position="66"/>
    </location>
</feature>
<dbReference type="InterPro" id="IPR052337">
    <property type="entry name" value="SAT4-like"/>
</dbReference>
<feature type="domain" description="Rhodopsin" evidence="7">
    <location>
        <begin position="27"/>
        <end position="262"/>
    </location>
</feature>
<dbReference type="Proteomes" id="UP001302745">
    <property type="component" value="Unassembled WGS sequence"/>
</dbReference>
<comment type="caution">
    <text evidence="8">The sequence shown here is derived from an EMBL/GenBank/DDBJ whole genome shotgun (WGS) entry which is preliminary data.</text>
</comment>
<dbReference type="PANTHER" id="PTHR33048">
    <property type="entry name" value="PTH11-LIKE INTEGRAL MEMBRANE PROTEIN (AFU_ORTHOLOGUE AFUA_5G11245)"/>
    <property type="match status" value="1"/>
</dbReference>
<feature type="transmembrane region" description="Helical" evidence="6">
    <location>
        <begin position="86"/>
        <end position="116"/>
    </location>
</feature>
<evidence type="ECO:0000313" key="9">
    <source>
        <dbReference type="Proteomes" id="UP001302745"/>
    </source>
</evidence>
<reference evidence="8" key="2">
    <citation type="submission" date="2023-05" db="EMBL/GenBank/DDBJ databases">
        <authorList>
            <consortium name="Lawrence Berkeley National Laboratory"/>
            <person name="Steindorff A."/>
            <person name="Hensen N."/>
            <person name="Bonometti L."/>
            <person name="Westerberg I."/>
            <person name="Brannstrom I.O."/>
            <person name="Guillou S."/>
            <person name="Cros-Aarteil S."/>
            <person name="Calhoun S."/>
            <person name="Haridas S."/>
            <person name="Kuo A."/>
            <person name="Mondo S."/>
            <person name="Pangilinan J."/>
            <person name="Riley R."/>
            <person name="Labutti K."/>
            <person name="Andreopoulos B."/>
            <person name="Lipzen A."/>
            <person name="Chen C."/>
            <person name="Yanf M."/>
            <person name="Daum C."/>
            <person name="Ng V."/>
            <person name="Clum A."/>
            <person name="Ohm R."/>
            <person name="Martin F."/>
            <person name="Silar P."/>
            <person name="Natvig D."/>
            <person name="Lalanne C."/>
            <person name="Gautier V."/>
            <person name="Ament-Velasquez S.L."/>
            <person name="Kruys A."/>
            <person name="Hutchinson M.I."/>
            <person name="Powell A.J."/>
            <person name="Barry K."/>
            <person name="Miller A.N."/>
            <person name="Grigoriev I.V."/>
            <person name="Debuchy R."/>
            <person name="Gladieux P."/>
            <person name="Thoren M.H."/>
            <person name="Johannesson H."/>
        </authorList>
    </citation>
    <scope>NUCLEOTIDE SEQUENCE</scope>
    <source>
        <strain evidence="8">CBS 538.74</strain>
    </source>
</reference>
<evidence type="ECO:0000313" key="8">
    <source>
        <dbReference type="EMBL" id="KAK4150892.1"/>
    </source>
</evidence>
<feature type="transmembrane region" description="Helical" evidence="6">
    <location>
        <begin position="12"/>
        <end position="31"/>
    </location>
</feature>
<keyword evidence="9" id="KW-1185">Reference proteome</keyword>
<comment type="subcellular location">
    <subcellularLocation>
        <location evidence="1">Membrane</location>
        <topology evidence="1">Multi-pass membrane protein</topology>
    </subcellularLocation>
</comment>
<proteinExistence type="inferred from homology"/>
<evidence type="ECO:0000256" key="3">
    <source>
        <dbReference type="ARBA" id="ARBA00022989"/>
    </source>
</evidence>
<accession>A0AAN6ZU05</accession>
<sequence>MEWTEPASRLFTISVVLVVLSAAFVALRLVSRGWLLRVLGPTDWFMVLFAILNTVFVGVHISFGLGRSPIELGSDQQKRDFFKVQYFAYIINNLSLVLTKISVLLLFLNVFLITWVRKATYVVLGATVFYGVWLTMSNIFACIPIYAYWDMTPDSTCILGPAKYFTDAGISLTLDFVMLFLPVPIIWPMTTLRRAQKAWLCFLFAMGFCVCIVSVLRAYFVSLARTDLANASTELDVIYWCILEMNLPIMIACIPTLSPLAAKLYPRLRWTPRERETDRHPPTIASAPRRLHSFDSLYDPP</sequence>
<evidence type="ECO:0000256" key="6">
    <source>
        <dbReference type="SAM" id="Phobius"/>
    </source>
</evidence>
<feature type="transmembrane region" description="Helical" evidence="6">
    <location>
        <begin position="169"/>
        <end position="187"/>
    </location>
</feature>
<feature type="transmembrane region" description="Helical" evidence="6">
    <location>
        <begin position="128"/>
        <end position="149"/>
    </location>
</feature>
<dbReference type="PANTHER" id="PTHR33048:SF47">
    <property type="entry name" value="INTEGRAL MEMBRANE PROTEIN-RELATED"/>
    <property type="match status" value="1"/>
</dbReference>
<feature type="transmembrane region" description="Helical" evidence="6">
    <location>
        <begin position="237"/>
        <end position="265"/>
    </location>
</feature>
<name>A0AAN6ZU05_9PEZI</name>
<evidence type="ECO:0000259" key="7">
    <source>
        <dbReference type="Pfam" id="PF20684"/>
    </source>
</evidence>
<dbReference type="GO" id="GO:0016020">
    <property type="term" value="C:membrane"/>
    <property type="evidence" value="ECO:0007669"/>
    <property type="project" value="UniProtKB-SubCell"/>
</dbReference>
<feature type="transmembrane region" description="Helical" evidence="6">
    <location>
        <begin position="199"/>
        <end position="217"/>
    </location>
</feature>
<gene>
    <name evidence="8" type="ORF">C8A00DRAFT_36468</name>
</gene>
<reference evidence="8" key="1">
    <citation type="journal article" date="2023" name="Mol. Phylogenet. Evol.">
        <title>Genome-scale phylogeny and comparative genomics of the fungal order Sordariales.</title>
        <authorList>
            <person name="Hensen N."/>
            <person name="Bonometti L."/>
            <person name="Westerberg I."/>
            <person name="Brannstrom I.O."/>
            <person name="Guillou S."/>
            <person name="Cros-Aarteil S."/>
            <person name="Calhoun S."/>
            <person name="Haridas S."/>
            <person name="Kuo A."/>
            <person name="Mondo S."/>
            <person name="Pangilinan J."/>
            <person name="Riley R."/>
            <person name="LaButti K."/>
            <person name="Andreopoulos B."/>
            <person name="Lipzen A."/>
            <person name="Chen C."/>
            <person name="Yan M."/>
            <person name="Daum C."/>
            <person name="Ng V."/>
            <person name="Clum A."/>
            <person name="Steindorff A."/>
            <person name="Ohm R.A."/>
            <person name="Martin F."/>
            <person name="Silar P."/>
            <person name="Natvig D.O."/>
            <person name="Lalanne C."/>
            <person name="Gautier V."/>
            <person name="Ament-Velasquez S.L."/>
            <person name="Kruys A."/>
            <person name="Hutchinson M.I."/>
            <person name="Powell A.J."/>
            <person name="Barry K."/>
            <person name="Miller A.N."/>
            <person name="Grigoriev I.V."/>
            <person name="Debuchy R."/>
            <person name="Gladieux P."/>
            <person name="Hiltunen Thoren M."/>
            <person name="Johannesson H."/>
        </authorList>
    </citation>
    <scope>NUCLEOTIDE SEQUENCE</scope>
    <source>
        <strain evidence="8">CBS 538.74</strain>
    </source>
</reference>
<evidence type="ECO:0000256" key="5">
    <source>
        <dbReference type="ARBA" id="ARBA00038359"/>
    </source>
</evidence>
<comment type="similarity">
    <text evidence="5">Belongs to the SAT4 family.</text>
</comment>